<feature type="coiled-coil region" evidence="1">
    <location>
        <begin position="453"/>
        <end position="480"/>
    </location>
</feature>
<feature type="non-terminal residue" evidence="3">
    <location>
        <position position="1145"/>
    </location>
</feature>
<reference evidence="3 4" key="1">
    <citation type="submission" date="2019-03" db="EMBL/GenBank/DDBJ databases">
        <title>Single cell metagenomics reveals metabolic interactions within the superorganism composed of flagellate Streblomastix strix and complex community of Bacteroidetes bacteria on its surface.</title>
        <authorList>
            <person name="Treitli S.C."/>
            <person name="Kolisko M."/>
            <person name="Husnik F."/>
            <person name="Keeling P."/>
            <person name="Hampl V."/>
        </authorList>
    </citation>
    <scope>NUCLEOTIDE SEQUENCE [LARGE SCALE GENOMIC DNA]</scope>
    <source>
        <strain evidence="3">ST1C</strain>
    </source>
</reference>
<feature type="region of interest" description="Disordered" evidence="2">
    <location>
        <begin position="839"/>
        <end position="1123"/>
    </location>
</feature>
<feature type="compositionally biased region" description="Polar residues" evidence="2">
    <location>
        <begin position="99"/>
        <end position="112"/>
    </location>
</feature>
<feature type="compositionally biased region" description="Low complexity" evidence="2">
    <location>
        <begin position="936"/>
        <end position="955"/>
    </location>
</feature>
<feature type="compositionally biased region" description="Polar residues" evidence="2">
    <location>
        <begin position="388"/>
        <end position="400"/>
    </location>
</feature>
<dbReference type="EMBL" id="SNRW01002480">
    <property type="protein sequence ID" value="KAA6392634.1"/>
    <property type="molecule type" value="Genomic_DNA"/>
</dbReference>
<evidence type="ECO:0000256" key="2">
    <source>
        <dbReference type="SAM" id="MobiDB-lite"/>
    </source>
</evidence>
<feature type="region of interest" description="Disordered" evidence="2">
    <location>
        <begin position="358"/>
        <end position="407"/>
    </location>
</feature>
<feature type="compositionally biased region" description="Basic and acidic residues" evidence="2">
    <location>
        <begin position="1046"/>
        <end position="1056"/>
    </location>
</feature>
<organism evidence="3 4">
    <name type="scientific">Streblomastix strix</name>
    <dbReference type="NCBI Taxonomy" id="222440"/>
    <lineage>
        <taxon>Eukaryota</taxon>
        <taxon>Metamonada</taxon>
        <taxon>Preaxostyla</taxon>
        <taxon>Oxymonadida</taxon>
        <taxon>Streblomastigidae</taxon>
        <taxon>Streblomastix</taxon>
    </lineage>
</organism>
<feature type="region of interest" description="Disordered" evidence="2">
    <location>
        <begin position="197"/>
        <end position="219"/>
    </location>
</feature>
<feature type="region of interest" description="Disordered" evidence="2">
    <location>
        <begin position="719"/>
        <end position="750"/>
    </location>
</feature>
<evidence type="ECO:0000313" key="4">
    <source>
        <dbReference type="Proteomes" id="UP000324800"/>
    </source>
</evidence>
<proteinExistence type="predicted"/>
<dbReference type="Proteomes" id="UP000324800">
    <property type="component" value="Unassembled WGS sequence"/>
</dbReference>
<keyword evidence="1" id="KW-0175">Coiled coil</keyword>
<feature type="compositionally biased region" description="Acidic residues" evidence="2">
    <location>
        <begin position="962"/>
        <end position="981"/>
    </location>
</feature>
<feature type="compositionally biased region" description="Basic and acidic residues" evidence="2">
    <location>
        <begin position="1001"/>
        <end position="1027"/>
    </location>
</feature>
<gene>
    <name evidence="3" type="ORF">EZS28_011842</name>
</gene>
<feature type="compositionally biased region" description="Basic and acidic residues" evidence="2">
    <location>
        <begin position="719"/>
        <end position="736"/>
    </location>
</feature>
<dbReference type="AlphaFoldDB" id="A0A5J4WCG8"/>
<feature type="compositionally biased region" description="Basic and acidic residues" evidence="2">
    <location>
        <begin position="917"/>
        <end position="927"/>
    </location>
</feature>
<dbReference type="OrthoDB" id="10691085at2759"/>
<feature type="compositionally biased region" description="Polar residues" evidence="2">
    <location>
        <begin position="895"/>
        <end position="909"/>
    </location>
</feature>
<protein>
    <submittedName>
        <fullName evidence="3">Uncharacterized protein</fullName>
    </submittedName>
</protein>
<accession>A0A5J4WCG8</accession>
<feature type="compositionally biased region" description="Basic and acidic residues" evidence="2">
    <location>
        <begin position="1079"/>
        <end position="1099"/>
    </location>
</feature>
<evidence type="ECO:0000313" key="3">
    <source>
        <dbReference type="EMBL" id="KAA6392634.1"/>
    </source>
</evidence>
<evidence type="ECO:0000256" key="1">
    <source>
        <dbReference type="SAM" id="Coils"/>
    </source>
</evidence>
<feature type="compositionally biased region" description="Basic and acidic residues" evidence="2">
    <location>
        <begin position="851"/>
        <end position="880"/>
    </location>
</feature>
<feature type="region of interest" description="Disordered" evidence="2">
    <location>
        <begin position="93"/>
        <end position="176"/>
    </location>
</feature>
<name>A0A5J4WCG8_9EUKA</name>
<comment type="caution">
    <text evidence="3">The sequence shown here is derived from an EMBL/GenBank/DDBJ whole genome shotgun (WGS) entry which is preliminary data.</text>
</comment>
<sequence length="1145" mass="128398">MWLKFRIIPYKQRPSRPFRIDLPNPHLLLLSDVFVEILASKLGITSREIKARFRMIYQTNGMGDMDGQLIKPKDTFYSMKLLDGAPFLLKERKPDSKQARSNLPQTLTQPGESETPGLDEETTSKDESRNIDQIGSNIWDVFGGASDIPDDEDIESAKSSLAADEADPQIGEFDSANVGTQEEMDLILNQMNENIQQVQDDQQMQSARGTGSGSGLSSSFDEQIPFAKQFPSGGFPVPAMKPTTPVNTGTAGTTIIPPPLGSARSQTQQQQLLSNRTPRTLSKSILERVPVRPHPMQLHFMARDFGQKRSDDLMDDVLARLMCEQFVEQLIDKVMVYAIKKDIEQLERKREIERIKQKREQEKKKQERRNRRRAMGIAEEELDDLSSGAETKGSNDSSNLRMDDEEWKGKDGDDLLLGEIGDSESGVSSVGQRSVTSSIINMHANMTLFRTVLQVDQLKRRAAERAIAQAEQEAQLKYEQSIGIADELGTGATSTTGLRTIIDEQLDKDYSKTKISLPFNDIIRYQRRLRLSLQDTRGTFGYKWGQPGLAEEDSNSNKIDYLGPVGMGEHQGAGLGSAVASDVVDQGEEFGEGRNNDGTGLNIDLDELQLGNEYELLTKPVVPKPQKDSTLENETESAIVEQQLFPPLKIEGVEFDNTFLPSSPREYDADFLGYMMQFAEGGAATFVHSIIPDEEEDELSQKLKEEDLLREKMKKLQIERENEKKKEEEEEQRLIDQELGNKGNESKSGTCAFSEPIRKMIRVWGLLGQAIGQCFDTITGIEDAIQVEQSLVEEYSKVSEKAKEAERIQKLTSGIVGEGAYIGDEGEDNYSPSLNGRDLWGHGGSGNPQLKFEKKGKGREKGWNIEDHDLIERSGSTERKNKIKNKTNNRGLTGRQITGKQSKVQSSEKTFGLKQISEGKEDEEKKNWGGSQQVAQIQGGQQTNQGQIGQKQEQQIIKKEQDEDEDDDDEDDDEDEEELDENGNPKQKKKKQVKFNLEETAEQKKKELREKFEKQLEVKMHDKHRDLPGSLSPTRKLKRKKTPQQIEKERNDEILKKKNATRDGLSSGLMSGDPAFDGLSEKDKKQLSDGGVRKSDQIKAGDQAATSQQQMPGGLGADKISKETLSFQQMRSLIIQGTDVDDQES</sequence>